<reference evidence="11 12" key="1">
    <citation type="submission" date="2019-06" db="EMBL/GenBank/DDBJ databases">
        <title>Genome sequence analysis of &gt;100 Bacillus licheniformis strains suggests intrinsic resistance to this species.</title>
        <authorList>
            <person name="Wels M."/>
            <person name="Siezen R.J."/>
            <person name="Johansen E."/>
            <person name="Stuer-Lauridsen B."/>
            <person name="Bjerre K."/>
            <person name="Nielsen B.K.K."/>
        </authorList>
    </citation>
    <scope>NUCLEOTIDE SEQUENCE [LARGE SCALE GENOMIC DNA]</scope>
    <source>
        <strain evidence="11 12">BAC-16736</strain>
    </source>
</reference>
<accession>A0A1Y0XKI8</accession>
<proteinExistence type="inferred from homology"/>
<dbReference type="EMBL" id="NILC01000028">
    <property type="protein sequence ID" value="TWL23830.1"/>
    <property type="molecule type" value="Genomic_DNA"/>
</dbReference>
<protein>
    <submittedName>
        <fullName evidence="11">Gamma-D-glutamyl-L-diamino acid endopeptidase 1</fullName>
    </submittedName>
    <submittedName>
        <fullName evidence="10">M14 family metallocarboxypeptidase</fullName>
    </submittedName>
</protein>
<feature type="domain" description="Peptidase M14" evidence="9">
    <location>
        <begin position="81"/>
        <end position="370"/>
    </location>
</feature>
<dbReference type="SUPFAM" id="SSF53187">
    <property type="entry name" value="Zn-dependent exopeptidases"/>
    <property type="match status" value="1"/>
</dbReference>
<comment type="cofactor">
    <cofactor evidence="1">
        <name>Zn(2+)</name>
        <dbReference type="ChEBI" id="CHEBI:29105"/>
    </cofactor>
</comment>
<dbReference type="InterPro" id="IPR034274">
    <property type="entry name" value="ENP1_M14_CPD"/>
</dbReference>
<sequence length="374" mass="42529">MAFINIKPELKQNMERLSDILNIPEPLLISANANVSADELYFPGVSFHAGKNVQAAETYEQLQLLANQYTFEDEQWLTKTAVYDSAELKKEIGRLTECFPFVTSRIIGRSSMGQPIYELLLGAENAGKRTHMNASFHANEWITTSVLMKWLKEYCYHLCTGQTALGFSPLDIFSSTKLSVVPIVNPDGVDLVLNGPGHLGIAREALDEMNEHQPDFREWKANINGVDLNNQFPSFWEIEKQRKPPKSPSYRDYPGDEPLTEPEAAAMRDLIANEPPDRLVALHTQGEEIYWGYKGLEPPESADVIQTFERLSGYKGVRYIDSYAGFRDWFIHYYGREGYTVELGKGKNPLPLKQFDDIYCKSRGILWASCFFES</sequence>
<dbReference type="InterPro" id="IPR000834">
    <property type="entry name" value="Peptidase_M14"/>
</dbReference>
<dbReference type="Pfam" id="PF00246">
    <property type="entry name" value="Peptidase_M14"/>
    <property type="match status" value="1"/>
</dbReference>
<dbReference type="GO" id="GO:0004181">
    <property type="term" value="F:metallocarboxypeptidase activity"/>
    <property type="evidence" value="ECO:0007669"/>
    <property type="project" value="InterPro"/>
</dbReference>
<feature type="active site" description="Proton donor/acceptor" evidence="7">
    <location>
        <position position="342"/>
    </location>
</feature>
<comment type="similarity">
    <text evidence="2 7">Belongs to the peptidase M14 family.</text>
</comment>
<dbReference type="PANTHER" id="PTHR11705:SF143">
    <property type="entry name" value="SLL0236 PROTEIN"/>
    <property type="match status" value="1"/>
</dbReference>
<feature type="region of interest" description="Disordered" evidence="8">
    <location>
        <begin position="240"/>
        <end position="259"/>
    </location>
</feature>
<dbReference type="CDD" id="cd06229">
    <property type="entry name" value="M14_Endopeptidase_I"/>
    <property type="match status" value="1"/>
</dbReference>
<gene>
    <name evidence="11" type="ORF">CHCC16736_1538</name>
    <name evidence="10" type="ORF">I6G80_12470</name>
</gene>
<evidence type="ECO:0000256" key="5">
    <source>
        <dbReference type="ARBA" id="ARBA00022833"/>
    </source>
</evidence>
<keyword evidence="6" id="KW-0482">Metalloprotease</keyword>
<evidence type="ECO:0000256" key="6">
    <source>
        <dbReference type="ARBA" id="ARBA00023049"/>
    </source>
</evidence>
<dbReference type="GO" id="GO:0005615">
    <property type="term" value="C:extracellular space"/>
    <property type="evidence" value="ECO:0007669"/>
    <property type="project" value="TreeGrafter"/>
</dbReference>
<evidence type="ECO:0000313" key="13">
    <source>
        <dbReference type="Proteomes" id="UP000595038"/>
    </source>
</evidence>
<dbReference type="PROSITE" id="PS52035">
    <property type="entry name" value="PEPTIDASE_M14"/>
    <property type="match status" value="1"/>
</dbReference>
<evidence type="ECO:0000256" key="4">
    <source>
        <dbReference type="ARBA" id="ARBA00022801"/>
    </source>
</evidence>
<evidence type="ECO:0000256" key="8">
    <source>
        <dbReference type="SAM" id="MobiDB-lite"/>
    </source>
</evidence>
<dbReference type="RefSeq" id="WP_003183489.1">
    <property type="nucleotide sequence ID" value="NZ_BOQU01000004.1"/>
</dbReference>
<reference evidence="10 13" key="2">
    <citation type="submission" date="2020-12" db="EMBL/GenBank/DDBJ databases">
        <title>FDA dAtabase for Regulatory Grade micrObial Sequences (FDA-ARGOS): Supporting development and validation of Infectious Disease Dx tests.</title>
        <authorList>
            <person name="Nelson B."/>
            <person name="Plummer A."/>
            <person name="Tallon L."/>
            <person name="Sadzewicz L."/>
            <person name="Zhao X."/>
            <person name="Boylan J."/>
            <person name="Ott S."/>
            <person name="Bowen H."/>
            <person name="Vavikolanu K."/>
            <person name="Mehta A."/>
            <person name="Aluvathingal J."/>
            <person name="Nadendla S."/>
            <person name="Myers T."/>
            <person name="Yan Y."/>
            <person name="Sichtig H."/>
        </authorList>
    </citation>
    <scope>NUCLEOTIDE SEQUENCE [LARGE SCALE GENOMIC DNA]</scope>
    <source>
        <strain evidence="10 13">FDAARGOS_923</strain>
    </source>
</reference>
<dbReference type="Proteomes" id="UP000595038">
    <property type="component" value="Chromosome"/>
</dbReference>
<evidence type="ECO:0000259" key="9">
    <source>
        <dbReference type="PROSITE" id="PS52035"/>
    </source>
</evidence>
<evidence type="ECO:0000256" key="3">
    <source>
        <dbReference type="ARBA" id="ARBA00022670"/>
    </source>
</evidence>
<dbReference type="SMART" id="SM00631">
    <property type="entry name" value="Zn_pept"/>
    <property type="match status" value="1"/>
</dbReference>
<evidence type="ECO:0000256" key="2">
    <source>
        <dbReference type="ARBA" id="ARBA00005988"/>
    </source>
</evidence>
<keyword evidence="5" id="KW-0862">Zinc</keyword>
<evidence type="ECO:0000256" key="7">
    <source>
        <dbReference type="PROSITE-ProRule" id="PRU01379"/>
    </source>
</evidence>
<dbReference type="OMA" id="EWKANIN"/>
<keyword evidence="3" id="KW-0645">Protease</keyword>
<dbReference type="GO" id="GO:0006508">
    <property type="term" value="P:proteolysis"/>
    <property type="evidence" value="ECO:0007669"/>
    <property type="project" value="UniProtKB-KW"/>
</dbReference>
<dbReference type="PANTHER" id="PTHR11705">
    <property type="entry name" value="PROTEASE FAMILY M14 CARBOXYPEPTIDASE A,B"/>
    <property type="match status" value="1"/>
</dbReference>
<evidence type="ECO:0000313" key="11">
    <source>
        <dbReference type="EMBL" id="TWL23830.1"/>
    </source>
</evidence>
<keyword evidence="4" id="KW-0378">Hydrolase</keyword>
<dbReference type="GO" id="GO:0008270">
    <property type="term" value="F:zinc ion binding"/>
    <property type="evidence" value="ECO:0007669"/>
    <property type="project" value="InterPro"/>
</dbReference>
<dbReference type="Proteomes" id="UP000435910">
    <property type="component" value="Unassembled WGS sequence"/>
</dbReference>
<name>A0A1Y0XKI8_BACLI</name>
<evidence type="ECO:0000313" key="10">
    <source>
        <dbReference type="EMBL" id="QPR70679.1"/>
    </source>
</evidence>
<evidence type="ECO:0000256" key="1">
    <source>
        <dbReference type="ARBA" id="ARBA00001947"/>
    </source>
</evidence>
<dbReference type="Gene3D" id="3.40.630.10">
    <property type="entry name" value="Zn peptidases"/>
    <property type="match status" value="1"/>
</dbReference>
<organism evidence="11 12">
    <name type="scientific">Bacillus licheniformis</name>
    <dbReference type="NCBI Taxonomy" id="1402"/>
    <lineage>
        <taxon>Bacteria</taxon>
        <taxon>Bacillati</taxon>
        <taxon>Bacillota</taxon>
        <taxon>Bacilli</taxon>
        <taxon>Bacillales</taxon>
        <taxon>Bacillaceae</taxon>
        <taxon>Bacillus</taxon>
    </lineage>
</organism>
<evidence type="ECO:0000313" key="12">
    <source>
        <dbReference type="Proteomes" id="UP000435910"/>
    </source>
</evidence>
<dbReference type="EMBL" id="CP065647">
    <property type="protein sequence ID" value="QPR70679.1"/>
    <property type="molecule type" value="Genomic_DNA"/>
</dbReference>
<dbReference type="GeneID" id="92860749"/>
<dbReference type="AlphaFoldDB" id="A0A1Y0XKI8"/>